<dbReference type="Pfam" id="PF01728">
    <property type="entry name" value="FtsJ"/>
    <property type="match status" value="1"/>
</dbReference>
<dbReference type="InterPro" id="IPR002877">
    <property type="entry name" value="RNA_MeTrfase_FtsJ_dom"/>
</dbReference>
<dbReference type="InterPro" id="IPR002942">
    <property type="entry name" value="S4_RNA-bd"/>
</dbReference>
<comment type="similarity">
    <text evidence="2">Belongs to the TlyA family.</text>
</comment>
<keyword evidence="5" id="KW-0489">Methyltransferase</keyword>
<gene>
    <name evidence="5" type="ORF">H9737_06285</name>
</gene>
<dbReference type="PIRSF" id="PIRSF005578">
    <property type="entry name" value="TlyA"/>
    <property type="match status" value="1"/>
</dbReference>
<dbReference type="EMBL" id="DXFD01000092">
    <property type="protein sequence ID" value="HIX47276.1"/>
    <property type="molecule type" value="Genomic_DNA"/>
</dbReference>
<reference evidence="5" key="2">
    <citation type="submission" date="2021-04" db="EMBL/GenBank/DDBJ databases">
        <authorList>
            <person name="Gilroy R."/>
        </authorList>
    </citation>
    <scope>NUCLEOTIDE SEQUENCE</scope>
    <source>
        <strain evidence="5">26628</strain>
    </source>
</reference>
<dbReference type="InterPro" id="IPR036986">
    <property type="entry name" value="S4_RNA-bd_sf"/>
</dbReference>
<dbReference type="CDD" id="cd02440">
    <property type="entry name" value="AdoMet_MTases"/>
    <property type="match status" value="1"/>
</dbReference>
<dbReference type="Gene3D" id="3.40.50.150">
    <property type="entry name" value="Vaccinia Virus protein VP39"/>
    <property type="match status" value="1"/>
</dbReference>
<proteinExistence type="inferred from homology"/>
<keyword evidence="5" id="KW-0808">Transferase</keyword>
<dbReference type="PANTHER" id="PTHR32319">
    <property type="entry name" value="BACTERIAL HEMOLYSIN-LIKE PROTEIN"/>
    <property type="match status" value="1"/>
</dbReference>
<evidence type="ECO:0000259" key="4">
    <source>
        <dbReference type="SMART" id="SM00363"/>
    </source>
</evidence>
<dbReference type="SUPFAM" id="SSF53335">
    <property type="entry name" value="S-adenosyl-L-methionine-dependent methyltransferases"/>
    <property type="match status" value="1"/>
</dbReference>
<reference evidence="5" key="1">
    <citation type="journal article" date="2021" name="PeerJ">
        <title>Extensive microbial diversity within the chicken gut microbiome revealed by metagenomics and culture.</title>
        <authorList>
            <person name="Gilroy R."/>
            <person name="Ravi A."/>
            <person name="Getino M."/>
            <person name="Pursley I."/>
            <person name="Horton D.L."/>
            <person name="Alikhan N.F."/>
            <person name="Baker D."/>
            <person name="Gharbi K."/>
            <person name="Hall N."/>
            <person name="Watson M."/>
            <person name="Adriaenssens E.M."/>
            <person name="Foster-Nyarko E."/>
            <person name="Jarju S."/>
            <person name="Secka A."/>
            <person name="Antonio M."/>
            <person name="Oren A."/>
            <person name="Chaudhuri R.R."/>
            <person name="La Ragione R."/>
            <person name="Hildebrand F."/>
            <person name="Pallen M.J."/>
        </authorList>
    </citation>
    <scope>NUCLEOTIDE SEQUENCE</scope>
    <source>
        <strain evidence="5">26628</strain>
    </source>
</reference>
<evidence type="ECO:0000256" key="1">
    <source>
        <dbReference type="ARBA" id="ARBA00022884"/>
    </source>
</evidence>
<dbReference type="PROSITE" id="PS50889">
    <property type="entry name" value="S4"/>
    <property type="match status" value="1"/>
</dbReference>
<dbReference type="PANTHER" id="PTHR32319:SF0">
    <property type="entry name" value="BACTERIAL HEMOLYSIN-LIKE PROTEIN"/>
    <property type="match status" value="1"/>
</dbReference>
<accession>A0A9D2ASC7</accession>
<dbReference type="InterPro" id="IPR029063">
    <property type="entry name" value="SAM-dependent_MTases_sf"/>
</dbReference>
<name>A0A9D2ASC7_9FIRM</name>
<dbReference type="InterPro" id="IPR004538">
    <property type="entry name" value="Hemolysin_A/TlyA"/>
</dbReference>
<comment type="caution">
    <text evidence="5">The sequence shown here is derived from an EMBL/GenBank/DDBJ whole genome shotgun (WGS) entry which is preliminary data.</text>
</comment>
<dbReference type="InterPro" id="IPR047048">
    <property type="entry name" value="TlyA"/>
</dbReference>
<dbReference type="GO" id="GO:0003723">
    <property type="term" value="F:RNA binding"/>
    <property type="evidence" value="ECO:0007669"/>
    <property type="project" value="UniProtKB-KW"/>
</dbReference>
<sequence length="258" mass="27937">MRLDKYLAENGFSSRTKAARAIEKGLVTLNGRAAKASDEVAEGDRVEVRAEEVGFASEGGQKLYKALRAFGVSVAGQVFADLGASTGGFTDCLLQNGAARVYAVDVGESQLAPHLARDTRVVVMDRTNARYLGSEQFPEPIDGVTVDVSFISLTLILPAVARILREGGHAFVLIKPQFECGGRGLNKHGILKDAAARRAIVEEIARFACSLGLRPLQLTNAPLRARKNVEYILYLQKREDASIDCAAFARQADELTER</sequence>
<organism evidence="5 6">
    <name type="scientific">Candidatus Borkfalkia faecigallinarum</name>
    <dbReference type="NCBI Taxonomy" id="2838509"/>
    <lineage>
        <taxon>Bacteria</taxon>
        <taxon>Bacillati</taxon>
        <taxon>Bacillota</taxon>
        <taxon>Clostridia</taxon>
        <taxon>Christensenellales</taxon>
        <taxon>Christensenellaceae</taxon>
        <taxon>Candidatus Borkfalkia</taxon>
    </lineage>
</organism>
<dbReference type="Proteomes" id="UP000824249">
    <property type="component" value="Unassembled WGS sequence"/>
</dbReference>
<evidence type="ECO:0000256" key="2">
    <source>
        <dbReference type="ARBA" id="ARBA00029460"/>
    </source>
</evidence>
<dbReference type="Pfam" id="PF01479">
    <property type="entry name" value="S4"/>
    <property type="match status" value="1"/>
</dbReference>
<dbReference type="GO" id="GO:0008168">
    <property type="term" value="F:methyltransferase activity"/>
    <property type="evidence" value="ECO:0007669"/>
    <property type="project" value="UniProtKB-KW"/>
</dbReference>
<dbReference type="GO" id="GO:0032259">
    <property type="term" value="P:methylation"/>
    <property type="evidence" value="ECO:0007669"/>
    <property type="project" value="UniProtKB-KW"/>
</dbReference>
<evidence type="ECO:0000313" key="6">
    <source>
        <dbReference type="Proteomes" id="UP000824249"/>
    </source>
</evidence>
<feature type="domain" description="RNA-binding S4" evidence="4">
    <location>
        <begin position="1"/>
        <end position="61"/>
    </location>
</feature>
<dbReference type="CDD" id="cd00165">
    <property type="entry name" value="S4"/>
    <property type="match status" value="1"/>
</dbReference>
<dbReference type="AlphaFoldDB" id="A0A9D2ASC7"/>
<evidence type="ECO:0000313" key="5">
    <source>
        <dbReference type="EMBL" id="HIX47276.1"/>
    </source>
</evidence>
<dbReference type="Gene3D" id="3.10.290.10">
    <property type="entry name" value="RNA-binding S4 domain"/>
    <property type="match status" value="1"/>
</dbReference>
<evidence type="ECO:0000256" key="3">
    <source>
        <dbReference type="PROSITE-ProRule" id="PRU00182"/>
    </source>
</evidence>
<protein>
    <submittedName>
        <fullName evidence="5">TlyA family RNA methyltransferase</fullName>
    </submittedName>
</protein>
<dbReference type="SUPFAM" id="SSF55174">
    <property type="entry name" value="Alpha-L RNA-binding motif"/>
    <property type="match status" value="1"/>
</dbReference>
<keyword evidence="1 3" id="KW-0694">RNA-binding</keyword>
<dbReference type="SMART" id="SM00363">
    <property type="entry name" value="S4"/>
    <property type="match status" value="1"/>
</dbReference>